<protein>
    <submittedName>
        <fullName evidence="2">Uncharacterized protein</fullName>
    </submittedName>
</protein>
<evidence type="ECO:0000256" key="1">
    <source>
        <dbReference type="SAM" id="Phobius"/>
    </source>
</evidence>
<keyword evidence="1" id="KW-1133">Transmembrane helix</keyword>
<dbReference type="AlphaFoldDB" id="A0A0W8F9V8"/>
<proteinExistence type="predicted"/>
<gene>
    <name evidence="2" type="ORF">ASZ90_012738</name>
</gene>
<comment type="caution">
    <text evidence="2">The sequence shown here is derived from an EMBL/GenBank/DDBJ whole genome shotgun (WGS) entry which is preliminary data.</text>
</comment>
<keyword evidence="1" id="KW-0472">Membrane</keyword>
<name>A0A0W8F9V8_9ZZZZ</name>
<reference evidence="2" key="1">
    <citation type="journal article" date="2015" name="Proc. Natl. Acad. Sci. U.S.A.">
        <title>Networks of energetic and metabolic interactions define dynamics in microbial communities.</title>
        <authorList>
            <person name="Embree M."/>
            <person name="Liu J.K."/>
            <person name="Al-Bassam M.M."/>
            <person name="Zengler K."/>
        </authorList>
    </citation>
    <scope>NUCLEOTIDE SEQUENCE</scope>
</reference>
<feature type="transmembrane region" description="Helical" evidence="1">
    <location>
        <begin position="20"/>
        <end position="39"/>
    </location>
</feature>
<accession>A0A0W8F9V8</accession>
<keyword evidence="1" id="KW-0812">Transmembrane</keyword>
<organism evidence="2">
    <name type="scientific">hydrocarbon metagenome</name>
    <dbReference type="NCBI Taxonomy" id="938273"/>
    <lineage>
        <taxon>unclassified sequences</taxon>
        <taxon>metagenomes</taxon>
        <taxon>ecological metagenomes</taxon>
    </lineage>
</organism>
<dbReference type="EMBL" id="LNQE01001433">
    <property type="protein sequence ID" value="KUG17566.1"/>
    <property type="molecule type" value="Genomic_DNA"/>
</dbReference>
<sequence>MNAVIAAEEVEEWGLLSLPFQAIVSGYIMALISYTSSFISRS</sequence>
<evidence type="ECO:0000313" key="2">
    <source>
        <dbReference type="EMBL" id="KUG17566.1"/>
    </source>
</evidence>